<feature type="transmembrane region" description="Helical" evidence="1">
    <location>
        <begin position="212"/>
        <end position="234"/>
    </location>
</feature>
<feature type="transmembrane region" description="Helical" evidence="1">
    <location>
        <begin position="103"/>
        <end position="121"/>
    </location>
</feature>
<evidence type="ECO:0000313" key="3">
    <source>
        <dbReference type="Proteomes" id="UP001501442"/>
    </source>
</evidence>
<keyword evidence="1" id="KW-0812">Transmembrane</keyword>
<accession>A0ABP8UML8</accession>
<gene>
    <name evidence="2" type="ORF">GCM10023196_080620</name>
</gene>
<keyword evidence="1" id="KW-1133">Transmembrane helix</keyword>
<reference evidence="3" key="1">
    <citation type="journal article" date="2019" name="Int. J. Syst. Evol. Microbiol.">
        <title>The Global Catalogue of Microorganisms (GCM) 10K type strain sequencing project: providing services to taxonomists for standard genome sequencing and annotation.</title>
        <authorList>
            <consortium name="The Broad Institute Genomics Platform"/>
            <consortium name="The Broad Institute Genome Sequencing Center for Infectious Disease"/>
            <person name="Wu L."/>
            <person name="Ma J."/>
        </authorList>
    </citation>
    <scope>NUCLEOTIDE SEQUENCE [LARGE SCALE GENOMIC DNA]</scope>
    <source>
        <strain evidence="3">JCM 17939</strain>
    </source>
</reference>
<dbReference type="EMBL" id="BAABHK010000015">
    <property type="protein sequence ID" value="GAA4635378.1"/>
    <property type="molecule type" value="Genomic_DNA"/>
</dbReference>
<evidence type="ECO:0000256" key="1">
    <source>
        <dbReference type="SAM" id="Phobius"/>
    </source>
</evidence>
<sequence length="340" mass="35881">MHRFGLVRAANAAAYLRGFVLSGIATVLVTRASLAQAGYPKVGSGNLHIAHALWGGLLMAAGVVIAVVFLGRPARMWATVVGGVGFGLFIDEIGKLVHKTGYFYRPAAGLIYLTFTLLAVLTQRAGGRTLLTPRERTVNAASAALAGITSGLTPEERRAAVRLIEEVDGEAQAALLHLLAAAPDRRPATPRPVRTAVARARTVAGRLAAHRMVLRVAVCYLVAQGALTMAGVIADDAIVTRAGERETGAVAAVACCAVVSTVLGAYGLARLRRDRTAAFRVFNAVVLLDILAGQVFKFTINQFAALSGLAIDLLVAWIIATELRRLRPGSPRRVPAADRR</sequence>
<feature type="transmembrane region" description="Helical" evidence="1">
    <location>
        <begin position="249"/>
        <end position="269"/>
    </location>
</feature>
<evidence type="ECO:0008006" key="4">
    <source>
        <dbReference type="Google" id="ProtNLM"/>
    </source>
</evidence>
<name>A0ABP8UML8_9ACTN</name>
<keyword evidence="1" id="KW-0472">Membrane</keyword>
<proteinExistence type="predicted"/>
<comment type="caution">
    <text evidence="2">The sequence shown here is derived from an EMBL/GenBank/DDBJ whole genome shotgun (WGS) entry which is preliminary data.</text>
</comment>
<organism evidence="2 3">
    <name type="scientific">Actinoallomurus vinaceus</name>
    <dbReference type="NCBI Taxonomy" id="1080074"/>
    <lineage>
        <taxon>Bacteria</taxon>
        <taxon>Bacillati</taxon>
        <taxon>Actinomycetota</taxon>
        <taxon>Actinomycetes</taxon>
        <taxon>Streptosporangiales</taxon>
        <taxon>Thermomonosporaceae</taxon>
        <taxon>Actinoallomurus</taxon>
    </lineage>
</organism>
<keyword evidence="3" id="KW-1185">Reference proteome</keyword>
<dbReference type="RefSeq" id="WP_345438327.1">
    <property type="nucleotide sequence ID" value="NZ_BAABHK010000015.1"/>
</dbReference>
<feature type="transmembrane region" description="Helical" evidence="1">
    <location>
        <begin position="77"/>
        <end position="97"/>
    </location>
</feature>
<feature type="transmembrane region" description="Helical" evidence="1">
    <location>
        <begin position="304"/>
        <end position="323"/>
    </location>
</feature>
<protein>
    <recommendedName>
        <fullName evidence="4">Integral membrane protein</fullName>
    </recommendedName>
</protein>
<dbReference type="Proteomes" id="UP001501442">
    <property type="component" value="Unassembled WGS sequence"/>
</dbReference>
<feature type="transmembrane region" description="Helical" evidence="1">
    <location>
        <begin position="281"/>
        <end position="298"/>
    </location>
</feature>
<feature type="transmembrane region" description="Helical" evidence="1">
    <location>
        <begin position="47"/>
        <end position="70"/>
    </location>
</feature>
<evidence type="ECO:0000313" key="2">
    <source>
        <dbReference type="EMBL" id="GAA4635378.1"/>
    </source>
</evidence>